<keyword evidence="3" id="KW-0496">Mitochondrion</keyword>
<feature type="domain" description="Band 7" evidence="5">
    <location>
        <begin position="105"/>
        <end position="263"/>
    </location>
</feature>
<reference evidence="6 7" key="1">
    <citation type="journal article" date="2024" name="IMA Fungus">
        <title>IMA Genome - F19 : A genome assembly and annotation guide to empower mycologists, including annotated draft genome sequences of Ceratocystis pirilliformis, Diaporthe australafricana, Fusarium ophioides, Paecilomyces lecythidis, and Sporothrix stenoceras.</title>
        <authorList>
            <person name="Aylward J."/>
            <person name="Wilson A.M."/>
            <person name="Visagie C.M."/>
            <person name="Spraker J."/>
            <person name="Barnes I."/>
            <person name="Buitendag C."/>
            <person name="Ceriani C."/>
            <person name="Del Mar Angel L."/>
            <person name="du Plessis D."/>
            <person name="Fuchs T."/>
            <person name="Gasser K."/>
            <person name="Kramer D."/>
            <person name="Li W."/>
            <person name="Munsamy K."/>
            <person name="Piso A."/>
            <person name="Price J.L."/>
            <person name="Sonnekus B."/>
            <person name="Thomas C."/>
            <person name="van der Nest A."/>
            <person name="van Dijk A."/>
            <person name="van Heerden A."/>
            <person name="van Vuuren N."/>
            <person name="Yilmaz N."/>
            <person name="Duong T.A."/>
            <person name="van der Merwe N.A."/>
            <person name="Wingfield M.J."/>
            <person name="Wingfield B.D."/>
        </authorList>
    </citation>
    <scope>NUCLEOTIDE SEQUENCE [LARGE SCALE GENOMIC DNA]</scope>
    <source>
        <strain evidence="6 7">CMW 5346</strain>
    </source>
</reference>
<evidence type="ECO:0000256" key="4">
    <source>
        <dbReference type="SAM" id="MobiDB-lite"/>
    </source>
</evidence>
<protein>
    <submittedName>
        <fullName evidence="6">Synaptotagmin-like protein 2</fullName>
    </submittedName>
</protein>
<accession>A0ABR3Z4C1</accession>
<proteinExistence type="inferred from homology"/>
<evidence type="ECO:0000256" key="2">
    <source>
        <dbReference type="ARBA" id="ARBA00008164"/>
    </source>
</evidence>
<dbReference type="Pfam" id="PF16200">
    <property type="entry name" value="Band_7_C"/>
    <property type="match status" value="1"/>
</dbReference>
<dbReference type="Pfam" id="PF01145">
    <property type="entry name" value="Band_7"/>
    <property type="match status" value="1"/>
</dbReference>
<gene>
    <name evidence="6" type="primary">SLP2</name>
    <name evidence="6" type="ORF">Sste5346_005203</name>
</gene>
<dbReference type="PRINTS" id="PR00721">
    <property type="entry name" value="STOMATIN"/>
</dbReference>
<feature type="region of interest" description="Disordered" evidence="4">
    <location>
        <begin position="1"/>
        <end position="25"/>
    </location>
</feature>
<dbReference type="InterPro" id="IPR036013">
    <property type="entry name" value="Band_7/SPFH_dom_sf"/>
</dbReference>
<evidence type="ECO:0000256" key="1">
    <source>
        <dbReference type="ARBA" id="ARBA00004173"/>
    </source>
</evidence>
<comment type="subcellular location">
    <subcellularLocation>
        <location evidence="1">Mitochondrion</location>
    </subcellularLocation>
</comment>
<dbReference type="EMBL" id="JAWCUI010000027">
    <property type="protein sequence ID" value="KAL1895398.1"/>
    <property type="molecule type" value="Genomic_DNA"/>
</dbReference>
<dbReference type="Proteomes" id="UP001583186">
    <property type="component" value="Unassembled WGS sequence"/>
</dbReference>
<dbReference type="InterPro" id="IPR001107">
    <property type="entry name" value="Band_7"/>
</dbReference>
<evidence type="ECO:0000313" key="6">
    <source>
        <dbReference type="EMBL" id="KAL1895398.1"/>
    </source>
</evidence>
<dbReference type="InterPro" id="IPR001972">
    <property type="entry name" value="Stomatin_HflK_fam"/>
</dbReference>
<dbReference type="SUPFAM" id="SSF117892">
    <property type="entry name" value="Band 7/SPFH domain"/>
    <property type="match status" value="1"/>
</dbReference>
<dbReference type="InterPro" id="IPR050710">
    <property type="entry name" value="Band7/mec-2_domain"/>
</dbReference>
<evidence type="ECO:0000256" key="3">
    <source>
        <dbReference type="ARBA" id="ARBA00023128"/>
    </source>
</evidence>
<dbReference type="Gene3D" id="3.30.479.30">
    <property type="entry name" value="Band 7 domain"/>
    <property type="match status" value="1"/>
</dbReference>
<comment type="caution">
    <text evidence="6">The sequence shown here is derived from an EMBL/GenBank/DDBJ whole genome shotgun (WGS) entry which is preliminary data.</text>
</comment>
<keyword evidence="7" id="KW-1185">Reference proteome</keyword>
<dbReference type="CDD" id="cd08829">
    <property type="entry name" value="SPFH_paraslipin"/>
    <property type="match status" value="1"/>
</dbReference>
<sequence length="454" mass="48059">MATAMTRRALSPALRRGPAALQLASSSSKTTSISSALPRTITTIAARANTTQKNNGKTITSVSQPQQRSIQTSSSPLLSAIGGFGGAPSGIPAAYFQKPSLPANTIIRFVPQQTAWIVERMGKFHRILQPGLAVLIPFLDRIAYVKSLKEVALEIPSQSAITADNVTLELDGVLYTRVFDAYKASYGVEDAEYAISQLAQTTMRSEIGQLSLDHVLKERAALNTNITAAINEAAQAWGVTCLRYEIRDIHAPAPVVEAMHRQVTAERSKRAEILESEGQRQSAINIAEGKKQSVILASEALRAENINRASGEAEAILLKANATAAGIASVAAKIAQGSDAAHSAVSLSVAEKYVDAFGKLAKEGTAVVVPGNVGDMAGLIATALGVYGKVGQATANPRAAARQALEKGGVIEGDALANRDVEDAAQLEGLDPAERSKFVRDRIVEDFDRHTADR</sequence>
<dbReference type="InterPro" id="IPR032435">
    <property type="entry name" value="STML2-like_C"/>
</dbReference>
<dbReference type="SMART" id="SM00244">
    <property type="entry name" value="PHB"/>
    <property type="match status" value="1"/>
</dbReference>
<evidence type="ECO:0000313" key="7">
    <source>
        <dbReference type="Proteomes" id="UP001583186"/>
    </source>
</evidence>
<dbReference type="PANTHER" id="PTHR43327">
    <property type="entry name" value="STOMATIN-LIKE PROTEIN 2, MITOCHONDRIAL"/>
    <property type="match status" value="1"/>
</dbReference>
<evidence type="ECO:0000259" key="5">
    <source>
        <dbReference type="SMART" id="SM00244"/>
    </source>
</evidence>
<name>A0ABR3Z4C1_9PEZI</name>
<organism evidence="6 7">
    <name type="scientific">Sporothrix stenoceras</name>
    <dbReference type="NCBI Taxonomy" id="5173"/>
    <lineage>
        <taxon>Eukaryota</taxon>
        <taxon>Fungi</taxon>
        <taxon>Dikarya</taxon>
        <taxon>Ascomycota</taxon>
        <taxon>Pezizomycotina</taxon>
        <taxon>Sordariomycetes</taxon>
        <taxon>Sordariomycetidae</taxon>
        <taxon>Ophiostomatales</taxon>
        <taxon>Ophiostomataceae</taxon>
        <taxon>Sporothrix</taxon>
    </lineage>
</organism>
<dbReference type="PANTHER" id="PTHR43327:SF10">
    <property type="entry name" value="STOMATIN-LIKE PROTEIN 2, MITOCHONDRIAL"/>
    <property type="match status" value="1"/>
</dbReference>
<comment type="similarity">
    <text evidence="2">Belongs to the band 7/mec-2 family.</text>
</comment>